<dbReference type="InterPro" id="IPR000182">
    <property type="entry name" value="GNAT_dom"/>
</dbReference>
<dbReference type="Proteomes" id="UP000261704">
    <property type="component" value="Chromosome"/>
</dbReference>
<evidence type="ECO:0000313" key="2">
    <source>
        <dbReference type="EMBL" id="AXX99428.1"/>
    </source>
</evidence>
<protein>
    <submittedName>
        <fullName evidence="2">GNAT family N-acetyltransferase</fullName>
    </submittedName>
</protein>
<dbReference type="CDD" id="cd04301">
    <property type="entry name" value="NAT_SF"/>
    <property type="match status" value="1"/>
</dbReference>
<feature type="domain" description="N-acetyltransferase" evidence="1">
    <location>
        <begin position="104"/>
        <end position="239"/>
    </location>
</feature>
<dbReference type="Pfam" id="PF00583">
    <property type="entry name" value="Acetyltransf_1"/>
    <property type="match status" value="1"/>
</dbReference>
<evidence type="ECO:0000313" key="3">
    <source>
        <dbReference type="Proteomes" id="UP000261704"/>
    </source>
</evidence>
<keyword evidence="3" id="KW-1185">Reference proteome</keyword>
<keyword evidence="2" id="KW-0808">Transferase</keyword>
<dbReference type="KEGG" id="pamo:BAR1_16710"/>
<sequence>MTPQILYQTTDATWPAAEYLTVGNWTIRRGDGGGQRVSSATANGPVTSEDISVAEQAQDALGQPHLFMIRQGDEALDALLEAKGYRIKDPVNQYACPVETLTKIAPERLAAFAVWPPLAIINEIWTEQGIGAGRQAVMARARGPKTAILARQNDRAAGVAYVAIHGTTAMLHALEVVPEQRRQGVAVNIMGVAAKWAQDNGATGFSVICLRDNLPANRLYASLGMENVGYYHYRIKDQK</sequence>
<organism evidence="2 3">
    <name type="scientific">Profundibacter amoris</name>
    <dbReference type="NCBI Taxonomy" id="2171755"/>
    <lineage>
        <taxon>Bacteria</taxon>
        <taxon>Pseudomonadati</taxon>
        <taxon>Pseudomonadota</taxon>
        <taxon>Alphaproteobacteria</taxon>
        <taxon>Rhodobacterales</taxon>
        <taxon>Paracoccaceae</taxon>
        <taxon>Profundibacter</taxon>
    </lineage>
</organism>
<dbReference type="SUPFAM" id="SSF55729">
    <property type="entry name" value="Acyl-CoA N-acyltransferases (Nat)"/>
    <property type="match status" value="1"/>
</dbReference>
<dbReference type="InterPro" id="IPR016181">
    <property type="entry name" value="Acyl_CoA_acyltransferase"/>
</dbReference>
<evidence type="ECO:0000259" key="1">
    <source>
        <dbReference type="PROSITE" id="PS51186"/>
    </source>
</evidence>
<gene>
    <name evidence="2" type="ORF">BAR1_16710</name>
</gene>
<dbReference type="Gene3D" id="3.40.630.30">
    <property type="match status" value="1"/>
</dbReference>
<accession>A0A347UKQ0</accession>
<dbReference type="EMBL" id="CP032125">
    <property type="protein sequence ID" value="AXX99428.1"/>
    <property type="molecule type" value="Genomic_DNA"/>
</dbReference>
<dbReference type="PROSITE" id="PS51186">
    <property type="entry name" value="GNAT"/>
    <property type="match status" value="1"/>
</dbReference>
<dbReference type="RefSeq" id="WP_118944080.1">
    <property type="nucleotide sequence ID" value="NZ_CP032125.1"/>
</dbReference>
<proteinExistence type="predicted"/>
<dbReference type="GO" id="GO:0016747">
    <property type="term" value="F:acyltransferase activity, transferring groups other than amino-acyl groups"/>
    <property type="evidence" value="ECO:0007669"/>
    <property type="project" value="InterPro"/>
</dbReference>
<reference evidence="2 3" key="1">
    <citation type="submission" date="2018-09" db="EMBL/GenBank/DDBJ databases">
        <title>Profundibacter amoris BAR1 gen. nov., sp. nov., a new member of the Roseobacter clade isolated at Lokis Castle Vent Field on the Arctic Mid-Oceanic Ridge.</title>
        <authorList>
            <person name="Le Moine Bauer S."/>
            <person name="Sjoeberg A.G."/>
            <person name="L'Haridon S."/>
            <person name="Stokke R."/>
            <person name="Roalkvam I."/>
            <person name="Steen I.H."/>
            <person name="Dahle H."/>
        </authorList>
    </citation>
    <scope>NUCLEOTIDE SEQUENCE [LARGE SCALE GENOMIC DNA]</scope>
    <source>
        <strain evidence="2 3">BAR1</strain>
    </source>
</reference>
<dbReference type="OrthoDB" id="7301318at2"/>
<name>A0A347UKQ0_9RHOB</name>
<dbReference type="AlphaFoldDB" id="A0A347UKQ0"/>